<evidence type="ECO:0000313" key="2">
    <source>
        <dbReference type="EMBL" id="POZ53509.1"/>
    </source>
</evidence>
<feature type="compositionally biased region" description="Basic and acidic residues" evidence="1">
    <location>
        <begin position="80"/>
        <end position="92"/>
    </location>
</feature>
<name>A0A2S5CRQ9_9GAMM</name>
<feature type="region of interest" description="Disordered" evidence="1">
    <location>
        <begin position="69"/>
        <end position="92"/>
    </location>
</feature>
<evidence type="ECO:0000256" key="1">
    <source>
        <dbReference type="SAM" id="MobiDB-lite"/>
    </source>
</evidence>
<evidence type="ECO:0000313" key="3">
    <source>
        <dbReference type="Proteomes" id="UP000237423"/>
    </source>
</evidence>
<dbReference type="Proteomes" id="UP000237423">
    <property type="component" value="Unassembled WGS sequence"/>
</dbReference>
<proteinExistence type="predicted"/>
<accession>A0A2S5CRQ9</accession>
<dbReference type="AlphaFoldDB" id="A0A2S5CRQ9"/>
<organism evidence="2 3">
    <name type="scientific">Methylovulum psychrotolerans</name>
    <dbReference type="NCBI Taxonomy" id="1704499"/>
    <lineage>
        <taxon>Bacteria</taxon>
        <taxon>Pseudomonadati</taxon>
        <taxon>Pseudomonadota</taxon>
        <taxon>Gammaproteobacteria</taxon>
        <taxon>Methylococcales</taxon>
        <taxon>Methylococcaceae</taxon>
        <taxon>Methylovulum</taxon>
    </lineage>
</organism>
<sequence length="92" mass="10230">MLAKHEQPPPINIKNASCLLANGWGNKLSELDMQTAWQRIRATTVATATANNISFEPFNLHDLKRKGITDTDGTLAGKMDPSRHRSPEMMNI</sequence>
<gene>
    <name evidence="2" type="ORF">AADEFJLK_00535</name>
</gene>
<reference evidence="2 3" key="1">
    <citation type="submission" date="2017-11" db="EMBL/GenBank/DDBJ databases">
        <title>Draft Genome Sequence of Methylobacter psychrotolerans Sph1T, an Obligate Methanotroph from Low-Temperature Environments.</title>
        <authorList>
            <person name="Oshkin I.Y."/>
            <person name="Miroshnikov K."/>
            <person name="Belova S.E."/>
            <person name="Korzhenkov A."/>
            <person name="Toshchakov S.V."/>
            <person name="Dedysh S.N."/>
        </authorList>
    </citation>
    <scope>NUCLEOTIDE SEQUENCE [LARGE SCALE GENOMIC DNA]</scope>
    <source>
        <strain evidence="2 3">Sph1</strain>
    </source>
</reference>
<protein>
    <recommendedName>
        <fullName evidence="4">Integrase</fullName>
    </recommendedName>
</protein>
<dbReference type="RefSeq" id="WP_103973204.1">
    <property type="nucleotide sequence ID" value="NZ_PGFZ01000001.1"/>
</dbReference>
<dbReference type="EMBL" id="PGFZ01000001">
    <property type="protein sequence ID" value="POZ53509.1"/>
    <property type="molecule type" value="Genomic_DNA"/>
</dbReference>
<comment type="caution">
    <text evidence="2">The sequence shown here is derived from an EMBL/GenBank/DDBJ whole genome shotgun (WGS) entry which is preliminary data.</text>
</comment>
<evidence type="ECO:0008006" key="4">
    <source>
        <dbReference type="Google" id="ProtNLM"/>
    </source>
</evidence>